<protein>
    <submittedName>
        <fullName evidence="2">Uncharacterized protein</fullName>
    </submittedName>
</protein>
<sequence>MARRDDTGDAFFDQRFKNGNHFLRVILLRACHITGYPQIGRRVFHGVFMLLEVFEGHQRRHEYVDFFLVRCGLFRGCVFRSRGGSLRGRSGGSGGRFGAGCE</sequence>
<evidence type="ECO:0000313" key="2">
    <source>
        <dbReference type="EMBL" id="MPM31479.1"/>
    </source>
</evidence>
<reference evidence="2" key="1">
    <citation type="submission" date="2019-08" db="EMBL/GenBank/DDBJ databases">
        <authorList>
            <person name="Kucharzyk K."/>
            <person name="Murdoch R.W."/>
            <person name="Higgins S."/>
            <person name="Loffler F."/>
        </authorList>
    </citation>
    <scope>NUCLEOTIDE SEQUENCE</scope>
</reference>
<feature type="region of interest" description="Disordered" evidence="1">
    <location>
        <begin position="83"/>
        <end position="102"/>
    </location>
</feature>
<evidence type="ECO:0000256" key="1">
    <source>
        <dbReference type="SAM" id="MobiDB-lite"/>
    </source>
</evidence>
<accession>A0A644YT30</accession>
<dbReference type="EMBL" id="VSSQ01006084">
    <property type="protein sequence ID" value="MPM31479.1"/>
    <property type="molecule type" value="Genomic_DNA"/>
</dbReference>
<organism evidence="2">
    <name type="scientific">bioreactor metagenome</name>
    <dbReference type="NCBI Taxonomy" id="1076179"/>
    <lineage>
        <taxon>unclassified sequences</taxon>
        <taxon>metagenomes</taxon>
        <taxon>ecological metagenomes</taxon>
    </lineage>
</organism>
<dbReference type="AlphaFoldDB" id="A0A644YT30"/>
<proteinExistence type="predicted"/>
<gene>
    <name evidence="2" type="ORF">SDC9_78034</name>
</gene>
<name>A0A644YT30_9ZZZZ</name>
<feature type="compositionally biased region" description="Gly residues" evidence="1">
    <location>
        <begin position="85"/>
        <end position="102"/>
    </location>
</feature>
<comment type="caution">
    <text evidence="2">The sequence shown here is derived from an EMBL/GenBank/DDBJ whole genome shotgun (WGS) entry which is preliminary data.</text>
</comment>